<feature type="transmembrane region" description="Helical" evidence="1">
    <location>
        <begin position="135"/>
        <end position="153"/>
    </location>
</feature>
<evidence type="ECO:0008006" key="4">
    <source>
        <dbReference type="Google" id="ProtNLM"/>
    </source>
</evidence>
<evidence type="ECO:0000313" key="2">
    <source>
        <dbReference type="EMBL" id="MBC8589647.1"/>
    </source>
</evidence>
<dbReference type="AlphaFoldDB" id="A0A926IGJ4"/>
<dbReference type="Proteomes" id="UP000601522">
    <property type="component" value="Unassembled WGS sequence"/>
</dbReference>
<keyword evidence="1" id="KW-0472">Membrane</keyword>
<keyword evidence="1" id="KW-0812">Transmembrane</keyword>
<comment type="caution">
    <text evidence="2">The sequence shown here is derived from an EMBL/GenBank/DDBJ whole genome shotgun (WGS) entry which is preliminary data.</text>
</comment>
<reference evidence="2 3" key="1">
    <citation type="submission" date="2020-08" db="EMBL/GenBank/DDBJ databases">
        <title>Genome public.</title>
        <authorList>
            <person name="Liu C."/>
            <person name="Sun Q."/>
        </authorList>
    </citation>
    <scope>NUCLEOTIDE SEQUENCE [LARGE SCALE GENOMIC DNA]</scope>
    <source>
        <strain evidence="2 3">NSJ-26</strain>
    </source>
</reference>
<sequence>MNKSKYRAILIILSLIIFISGTYISLDWARLFVIKEELKHNNLLYTYIAKSLIVILSTILVFIIGKDGLNPKDTKRLKFIYIFIILADISLVIFEKPYIGIFLFAVAQLGLIFRNGKGIFEKYKVDNLCILKENLFVNILLFIILFILIMVIIMKDLLRNKNLFYVFLFYAILLSISLLTAIANLLLKVFPRPNSILITIGMLSFLLCDLNVGFTMALETSTISLITDSIIWIFYAPALTLIALSGFNFSKLKA</sequence>
<feature type="transmembrane region" description="Helical" evidence="1">
    <location>
        <begin position="7"/>
        <end position="24"/>
    </location>
</feature>
<protein>
    <recommendedName>
        <fullName evidence="4">YhhN-like protein</fullName>
    </recommendedName>
</protein>
<evidence type="ECO:0000256" key="1">
    <source>
        <dbReference type="SAM" id="Phobius"/>
    </source>
</evidence>
<proteinExistence type="predicted"/>
<feature type="transmembrane region" description="Helical" evidence="1">
    <location>
        <begin position="230"/>
        <end position="249"/>
    </location>
</feature>
<feature type="transmembrane region" description="Helical" evidence="1">
    <location>
        <begin position="77"/>
        <end position="93"/>
    </location>
</feature>
<organism evidence="2 3">
    <name type="scientific">Wansuia hejianensis</name>
    <dbReference type="NCBI Taxonomy" id="2763667"/>
    <lineage>
        <taxon>Bacteria</taxon>
        <taxon>Bacillati</taxon>
        <taxon>Bacillota</taxon>
        <taxon>Clostridia</taxon>
        <taxon>Lachnospirales</taxon>
        <taxon>Lachnospiraceae</taxon>
        <taxon>Wansuia</taxon>
    </lineage>
</organism>
<feature type="transmembrane region" description="Helical" evidence="1">
    <location>
        <begin position="165"/>
        <end position="187"/>
    </location>
</feature>
<feature type="transmembrane region" description="Helical" evidence="1">
    <location>
        <begin position="99"/>
        <end position="115"/>
    </location>
</feature>
<dbReference type="RefSeq" id="WP_249322466.1">
    <property type="nucleotide sequence ID" value="NZ_JACRTK010000001.1"/>
</dbReference>
<keyword evidence="1" id="KW-1133">Transmembrane helix</keyword>
<name>A0A926IGJ4_9FIRM</name>
<gene>
    <name evidence="2" type="ORF">H8689_00610</name>
</gene>
<keyword evidence="3" id="KW-1185">Reference proteome</keyword>
<feature type="transmembrane region" description="Helical" evidence="1">
    <location>
        <begin position="196"/>
        <end position="218"/>
    </location>
</feature>
<feature type="transmembrane region" description="Helical" evidence="1">
    <location>
        <begin position="44"/>
        <end position="65"/>
    </location>
</feature>
<accession>A0A926IGJ4</accession>
<dbReference type="EMBL" id="JACRTK010000001">
    <property type="protein sequence ID" value="MBC8589647.1"/>
    <property type="molecule type" value="Genomic_DNA"/>
</dbReference>
<evidence type="ECO:0000313" key="3">
    <source>
        <dbReference type="Proteomes" id="UP000601522"/>
    </source>
</evidence>